<evidence type="ECO:0000256" key="1">
    <source>
        <dbReference type="SAM" id="Phobius"/>
    </source>
</evidence>
<keyword evidence="1" id="KW-1133">Transmembrane helix</keyword>
<dbReference type="Gramene" id="KQK95027">
    <property type="protein sequence ID" value="KQK95027"/>
    <property type="gene ID" value="SETIT_028455mg"/>
</dbReference>
<protein>
    <submittedName>
        <fullName evidence="2">Uncharacterized protein</fullName>
    </submittedName>
</protein>
<sequence length="44" mass="5037">MVVGGLELQICICEVRVSFLSLFVQICSLVCFHLVICRISFWCE</sequence>
<dbReference type="EMBL" id="AGNK02005056">
    <property type="status" value="NOT_ANNOTATED_CDS"/>
    <property type="molecule type" value="Genomic_DNA"/>
</dbReference>
<accession>K3ZPC5</accession>
<keyword evidence="1" id="KW-0472">Membrane</keyword>
<dbReference type="InParanoid" id="K3ZPC5"/>
<evidence type="ECO:0000313" key="3">
    <source>
        <dbReference type="Proteomes" id="UP000004995"/>
    </source>
</evidence>
<dbReference type="Proteomes" id="UP000004995">
    <property type="component" value="Unassembled WGS sequence"/>
</dbReference>
<evidence type="ECO:0000313" key="2">
    <source>
        <dbReference type="EnsemblPlants" id="KQK95027"/>
    </source>
</evidence>
<dbReference type="EnsemblPlants" id="KQK95027">
    <property type="protein sequence ID" value="KQK95027"/>
    <property type="gene ID" value="SETIT_028455mg"/>
</dbReference>
<keyword evidence="3" id="KW-1185">Reference proteome</keyword>
<organism evidence="2 3">
    <name type="scientific">Setaria italica</name>
    <name type="common">Foxtail millet</name>
    <name type="synonym">Panicum italicum</name>
    <dbReference type="NCBI Taxonomy" id="4555"/>
    <lineage>
        <taxon>Eukaryota</taxon>
        <taxon>Viridiplantae</taxon>
        <taxon>Streptophyta</taxon>
        <taxon>Embryophyta</taxon>
        <taxon>Tracheophyta</taxon>
        <taxon>Spermatophyta</taxon>
        <taxon>Magnoliopsida</taxon>
        <taxon>Liliopsida</taxon>
        <taxon>Poales</taxon>
        <taxon>Poaceae</taxon>
        <taxon>PACMAD clade</taxon>
        <taxon>Panicoideae</taxon>
        <taxon>Panicodae</taxon>
        <taxon>Paniceae</taxon>
        <taxon>Cenchrinae</taxon>
        <taxon>Setaria</taxon>
    </lineage>
</organism>
<dbReference type="HOGENOM" id="CLU_3225584_0_0_1"/>
<proteinExistence type="predicted"/>
<name>K3ZPC5_SETIT</name>
<dbReference type="AlphaFoldDB" id="K3ZPC5"/>
<keyword evidence="1" id="KW-0812">Transmembrane</keyword>
<feature type="transmembrane region" description="Helical" evidence="1">
    <location>
        <begin position="20"/>
        <end position="41"/>
    </location>
</feature>
<reference evidence="2" key="2">
    <citation type="submission" date="2018-08" db="UniProtKB">
        <authorList>
            <consortium name="EnsemblPlants"/>
        </authorList>
    </citation>
    <scope>IDENTIFICATION</scope>
    <source>
        <strain evidence="2">Yugu1</strain>
    </source>
</reference>
<reference evidence="3" key="1">
    <citation type="journal article" date="2012" name="Nat. Biotechnol.">
        <title>Reference genome sequence of the model plant Setaria.</title>
        <authorList>
            <person name="Bennetzen J.L."/>
            <person name="Schmutz J."/>
            <person name="Wang H."/>
            <person name="Percifield R."/>
            <person name="Hawkins J."/>
            <person name="Pontaroli A.C."/>
            <person name="Estep M."/>
            <person name="Feng L."/>
            <person name="Vaughn J.N."/>
            <person name="Grimwood J."/>
            <person name="Jenkins J."/>
            <person name="Barry K."/>
            <person name="Lindquist E."/>
            <person name="Hellsten U."/>
            <person name="Deshpande S."/>
            <person name="Wang X."/>
            <person name="Wu X."/>
            <person name="Mitros T."/>
            <person name="Triplett J."/>
            <person name="Yang X."/>
            <person name="Ye C.Y."/>
            <person name="Mauro-Herrera M."/>
            <person name="Wang L."/>
            <person name="Li P."/>
            <person name="Sharma M."/>
            <person name="Sharma R."/>
            <person name="Ronald P.C."/>
            <person name="Panaud O."/>
            <person name="Kellogg E.A."/>
            <person name="Brutnell T.P."/>
            <person name="Doust A.N."/>
            <person name="Tuskan G.A."/>
            <person name="Rokhsar D."/>
            <person name="Devos K.M."/>
        </authorList>
    </citation>
    <scope>NUCLEOTIDE SEQUENCE [LARGE SCALE GENOMIC DNA]</scope>
    <source>
        <strain evidence="3">cv. Yugu1</strain>
    </source>
</reference>